<dbReference type="InterPro" id="IPR002933">
    <property type="entry name" value="Peptidase_M20"/>
</dbReference>
<dbReference type="GO" id="GO:0016813">
    <property type="term" value="F:hydrolase activity, acting on carbon-nitrogen (but not peptide) bonds, in linear amidines"/>
    <property type="evidence" value="ECO:0007669"/>
    <property type="project" value="InterPro"/>
</dbReference>
<name>A0A8H7B6X2_9PLEO</name>
<proteinExistence type="inferred from homology"/>
<dbReference type="CDD" id="cd03884">
    <property type="entry name" value="M20_bAS"/>
    <property type="match status" value="1"/>
</dbReference>
<evidence type="ECO:0000313" key="6">
    <source>
        <dbReference type="EMBL" id="KAF7676424.1"/>
    </source>
</evidence>
<keyword evidence="4" id="KW-1133">Transmembrane helix</keyword>
<dbReference type="Gene3D" id="3.40.630.10">
    <property type="entry name" value="Zn peptidases"/>
    <property type="match status" value="1"/>
</dbReference>
<dbReference type="SUPFAM" id="SSF53187">
    <property type="entry name" value="Zn-dependent exopeptidases"/>
    <property type="match status" value="1"/>
</dbReference>
<dbReference type="Pfam" id="PF01546">
    <property type="entry name" value="Peptidase_M20"/>
    <property type="match status" value="1"/>
</dbReference>
<keyword evidence="2 6" id="KW-0378">Hydrolase</keyword>
<keyword evidence="4" id="KW-0812">Transmembrane</keyword>
<dbReference type="SUPFAM" id="SSF55031">
    <property type="entry name" value="Bacterial exopeptidase dimerisation domain"/>
    <property type="match status" value="1"/>
</dbReference>
<evidence type="ECO:0000256" key="1">
    <source>
        <dbReference type="ARBA" id="ARBA00006247"/>
    </source>
</evidence>
<feature type="domain" description="Peptidase M20 dimerisation" evidence="5">
    <location>
        <begin position="280"/>
        <end position="368"/>
    </location>
</feature>
<protein>
    <submittedName>
        <fullName evidence="6">N-carbamoyl-l-amino acid hydrolase</fullName>
    </submittedName>
</protein>
<dbReference type="Gene3D" id="3.30.70.360">
    <property type="match status" value="1"/>
</dbReference>
<dbReference type="EMBL" id="JAAABM010000007">
    <property type="protein sequence ID" value="KAF7676424.1"/>
    <property type="molecule type" value="Genomic_DNA"/>
</dbReference>
<sequence length="730" mass="78756">MALSANKFTVALRIASRRYPALIAVPTSRIRIGCKHVRCFSHSPQWQMRTKELNDDSMKDLKVNQARLMEDIHHTCQWGIGEPWGEKSTETGMSRLALSDADKAARDWFAETTKSLGCEVTVDAMGNQFAVRPGLRNDKPPTFVGSHLDTQPTGGRYDGILGVTAGVEMLRVLSDNWTETEYPVGVVNWTNEEGARFPMSMVSSGVWAGSIPLGTAHNLREVHPGAATMKSELERIGYLGSTPASYKSMPMAAHFELHIEQGPLLEMANKKIGVVTGVQAYKWMTIKVKGRDSHTGTTDLKSRADALLTASKMILHSHRLATANSALASTGILNLKPGSTNTVPGDVSFSLDIRSPNDETVAKMKELVLRDFPKIAAGEDVEGSNHGCTGGLPLTVEIIEDFDSPATTFHADCITSVSQSARSILGPNQSMEMTSGAGHDSVYAIHGDVFKRSIATCGFVRGNSALPITCAEDYACITTQNLQLGFACCNNVECLDDWATCRPYGQTDCMGVALPEDTCSSIYGSILQCSQQAQQCFRYARSSVLGAKETFYSWACGTASDDILVLATVTDGTFQTLESDTTGLDDLFRSITSGSGATTAPNGPSVAVANSSPLSTTAIALISVAAAVVLIIALLVGYCCCWKRFFKQHQRDKEIVQQTRPQQMPYQPTVTSGPRSEYIPSWSSRTPLGANPDAPPSVAASDYSGVTASDMARPMATLHEQHSGYGYRSY</sequence>
<dbReference type="RefSeq" id="XP_038786665.1">
    <property type="nucleotide sequence ID" value="XM_038930976.1"/>
</dbReference>
<evidence type="ECO:0000256" key="2">
    <source>
        <dbReference type="ARBA" id="ARBA00022801"/>
    </source>
</evidence>
<feature type="region of interest" description="Disordered" evidence="3">
    <location>
        <begin position="656"/>
        <end position="697"/>
    </location>
</feature>
<feature type="compositionally biased region" description="Polar residues" evidence="3">
    <location>
        <begin position="656"/>
        <end position="674"/>
    </location>
</feature>
<reference evidence="6" key="2">
    <citation type="submission" date="2020-08" db="EMBL/GenBank/DDBJ databases">
        <title>Draft Genome Sequence of Cumin Blight Pathogen Alternaria burnsii.</title>
        <authorList>
            <person name="Feng Z."/>
        </authorList>
    </citation>
    <scope>NUCLEOTIDE SEQUENCE</scope>
    <source>
        <strain evidence="6">CBS107.38</strain>
    </source>
</reference>
<dbReference type="InterPro" id="IPR036264">
    <property type="entry name" value="Bact_exopeptidase_dim_dom"/>
</dbReference>
<reference evidence="6" key="1">
    <citation type="submission" date="2020-01" db="EMBL/GenBank/DDBJ databases">
        <authorList>
            <person name="Feng Z.H.Z."/>
        </authorList>
    </citation>
    <scope>NUCLEOTIDE SEQUENCE</scope>
    <source>
        <strain evidence="6">CBS107.38</strain>
    </source>
</reference>
<gene>
    <name evidence="6" type="ORF">GT037_005929</name>
</gene>
<comment type="caution">
    <text evidence="6">The sequence shown here is derived from an EMBL/GenBank/DDBJ whole genome shotgun (WGS) entry which is preliminary data.</text>
</comment>
<dbReference type="AlphaFoldDB" id="A0A8H7B6X2"/>
<dbReference type="Pfam" id="PF07687">
    <property type="entry name" value="M20_dimer"/>
    <property type="match status" value="1"/>
</dbReference>
<dbReference type="PANTHER" id="PTHR32494">
    <property type="entry name" value="ALLANTOATE DEIMINASE-RELATED"/>
    <property type="match status" value="1"/>
</dbReference>
<keyword evidence="7" id="KW-1185">Reference proteome</keyword>
<evidence type="ECO:0000259" key="5">
    <source>
        <dbReference type="Pfam" id="PF07687"/>
    </source>
</evidence>
<evidence type="ECO:0000256" key="4">
    <source>
        <dbReference type="SAM" id="Phobius"/>
    </source>
</evidence>
<dbReference type="InterPro" id="IPR010158">
    <property type="entry name" value="Amidase_Cbmase"/>
</dbReference>
<keyword evidence="4" id="KW-0472">Membrane</keyword>
<dbReference type="InterPro" id="IPR011650">
    <property type="entry name" value="Peptidase_M20_dimer"/>
</dbReference>
<dbReference type="Proteomes" id="UP000596902">
    <property type="component" value="Unassembled WGS sequence"/>
</dbReference>
<dbReference type="GeneID" id="62204154"/>
<feature type="transmembrane region" description="Helical" evidence="4">
    <location>
        <begin position="618"/>
        <end position="641"/>
    </location>
</feature>
<comment type="similarity">
    <text evidence="1">Belongs to the peptidase M20A family.</text>
</comment>
<dbReference type="NCBIfam" id="TIGR01879">
    <property type="entry name" value="hydantase"/>
    <property type="match status" value="1"/>
</dbReference>
<dbReference type="PANTHER" id="PTHR32494:SF5">
    <property type="entry name" value="ALLANTOATE AMIDOHYDROLASE"/>
    <property type="match status" value="1"/>
</dbReference>
<organism evidence="6 7">
    <name type="scientific">Alternaria burnsii</name>
    <dbReference type="NCBI Taxonomy" id="1187904"/>
    <lineage>
        <taxon>Eukaryota</taxon>
        <taxon>Fungi</taxon>
        <taxon>Dikarya</taxon>
        <taxon>Ascomycota</taxon>
        <taxon>Pezizomycotina</taxon>
        <taxon>Dothideomycetes</taxon>
        <taxon>Pleosporomycetidae</taxon>
        <taxon>Pleosporales</taxon>
        <taxon>Pleosporineae</taxon>
        <taxon>Pleosporaceae</taxon>
        <taxon>Alternaria</taxon>
        <taxon>Alternaria sect. Alternaria</taxon>
    </lineage>
</organism>
<evidence type="ECO:0000313" key="7">
    <source>
        <dbReference type="Proteomes" id="UP000596902"/>
    </source>
</evidence>
<evidence type="ECO:0000256" key="3">
    <source>
        <dbReference type="SAM" id="MobiDB-lite"/>
    </source>
</evidence>
<accession>A0A8H7B6X2</accession>